<dbReference type="EMBL" id="CP001338">
    <property type="protein sequence ID" value="ACL16351.1"/>
    <property type="molecule type" value="Genomic_DNA"/>
</dbReference>
<protein>
    <submittedName>
        <fullName evidence="1">Uncharacterized protein</fullName>
    </submittedName>
</protein>
<dbReference type="KEGG" id="mpl:Mpal_1001"/>
<evidence type="ECO:0000313" key="2">
    <source>
        <dbReference type="Proteomes" id="UP000002457"/>
    </source>
</evidence>
<dbReference type="eggNOG" id="arCOG06924">
    <property type="taxonomic scope" value="Archaea"/>
</dbReference>
<proteinExistence type="predicted"/>
<dbReference type="GeneID" id="7271734"/>
<dbReference type="OrthoDB" id="117945at2157"/>
<organism evidence="1 2">
    <name type="scientific">Methanosphaerula palustris (strain ATCC BAA-1556 / DSM 19958 / E1-9c)</name>
    <dbReference type="NCBI Taxonomy" id="521011"/>
    <lineage>
        <taxon>Archaea</taxon>
        <taxon>Methanobacteriati</taxon>
        <taxon>Methanobacteriota</taxon>
        <taxon>Stenosarchaea group</taxon>
        <taxon>Methanomicrobia</taxon>
        <taxon>Methanomicrobiales</taxon>
        <taxon>Methanoregulaceae</taxon>
        <taxon>Methanosphaerula</taxon>
    </lineage>
</organism>
<dbReference type="STRING" id="521011.Mpal_1001"/>
<dbReference type="Proteomes" id="UP000002457">
    <property type="component" value="Chromosome"/>
</dbReference>
<accession>B8GGU6</accession>
<evidence type="ECO:0000313" key="1">
    <source>
        <dbReference type="EMBL" id="ACL16351.1"/>
    </source>
</evidence>
<reference evidence="1 2" key="1">
    <citation type="journal article" date="2015" name="Genome Announc.">
        <title>Complete Genome Sequence of Methanosphaerula palustris E1-9CT, a Hydrogenotrophic Methanogen Isolated from a Minerotrophic Fen Peatland.</title>
        <authorList>
            <person name="Cadillo-Quiroz H."/>
            <person name="Browne P."/>
            <person name="Kyrpides N."/>
            <person name="Woyke T."/>
            <person name="Goodwin L."/>
            <person name="Detter C."/>
            <person name="Yavitt J.B."/>
            <person name="Zinder S.H."/>
        </authorList>
    </citation>
    <scope>NUCLEOTIDE SEQUENCE [LARGE SCALE GENOMIC DNA]</scope>
    <source>
        <strain evidence="2">ATCC BAA-1556 / DSM 19958 / E1-9c</strain>
    </source>
</reference>
<gene>
    <name evidence="1" type="ordered locus">Mpal_1001</name>
</gene>
<dbReference type="AlphaFoldDB" id="B8GGU6"/>
<keyword evidence="2" id="KW-1185">Reference proteome</keyword>
<name>B8GGU6_METPE</name>
<sequence>MKRKNLDQVEGATPVEQLAHLGVKVGDKVDIQDLNILHDRYGVQVVLYFEEDLVRKGQYEHDLAEHAHVPVYERPFIEVGTFLNFARESDPTFAQRLVDFPLMIQVIEIGQLSDGEKTPFLTGLMPFVDEIEW</sequence>
<dbReference type="RefSeq" id="WP_012617670.1">
    <property type="nucleotide sequence ID" value="NC_011832.1"/>
</dbReference>
<dbReference type="HOGENOM" id="CLU_150438_0_0_2"/>